<dbReference type="AlphaFoldDB" id="A0A6S7HT62"/>
<accession>A0A6S7HT62</accession>
<feature type="non-terminal residue" evidence="1">
    <location>
        <position position="100"/>
    </location>
</feature>
<comment type="caution">
    <text evidence="1">The sequence shown here is derived from an EMBL/GenBank/DDBJ whole genome shotgun (WGS) entry which is preliminary data.</text>
</comment>
<name>A0A6S7HT62_PARCT</name>
<keyword evidence="2" id="KW-1185">Reference proteome</keyword>
<dbReference type="EMBL" id="CACRXK020005881">
    <property type="protein sequence ID" value="CAB4007699.1"/>
    <property type="molecule type" value="Genomic_DNA"/>
</dbReference>
<reference evidence="1" key="1">
    <citation type="submission" date="2020-04" db="EMBL/GenBank/DDBJ databases">
        <authorList>
            <person name="Alioto T."/>
            <person name="Alioto T."/>
            <person name="Gomez Garrido J."/>
        </authorList>
    </citation>
    <scope>NUCLEOTIDE SEQUENCE</scope>
    <source>
        <strain evidence="1">A484AB</strain>
    </source>
</reference>
<dbReference type="Proteomes" id="UP001152795">
    <property type="component" value="Unassembled WGS sequence"/>
</dbReference>
<organism evidence="1 2">
    <name type="scientific">Paramuricea clavata</name>
    <name type="common">Red gorgonian</name>
    <name type="synonym">Violescent sea-whip</name>
    <dbReference type="NCBI Taxonomy" id="317549"/>
    <lineage>
        <taxon>Eukaryota</taxon>
        <taxon>Metazoa</taxon>
        <taxon>Cnidaria</taxon>
        <taxon>Anthozoa</taxon>
        <taxon>Octocorallia</taxon>
        <taxon>Malacalcyonacea</taxon>
        <taxon>Plexauridae</taxon>
        <taxon>Paramuricea</taxon>
    </lineage>
</organism>
<evidence type="ECO:0000313" key="1">
    <source>
        <dbReference type="EMBL" id="CAB4007699.1"/>
    </source>
</evidence>
<proteinExistence type="predicted"/>
<evidence type="ECO:0000313" key="2">
    <source>
        <dbReference type="Proteomes" id="UP001152795"/>
    </source>
</evidence>
<gene>
    <name evidence="1" type="ORF">PACLA_8A014673</name>
</gene>
<protein>
    <submittedName>
        <fullName evidence="1">Uncharacterized protein</fullName>
    </submittedName>
</protein>
<sequence>MGSQSVSAHNKVVKLVLIYLITGDMKLLPIGNGNVVEGNPSGDTRNQQLISVVNDCIQLIYLNFKQPLQISNSDCYDLRSNHNKLELPKANTKKTFGYRG</sequence>